<dbReference type="RefSeq" id="WP_185636926.1">
    <property type="nucleotide sequence ID" value="NZ_JAATOD010000001.1"/>
</dbReference>
<evidence type="ECO:0000256" key="1">
    <source>
        <dbReference type="SAM" id="Phobius"/>
    </source>
</evidence>
<gene>
    <name evidence="2" type="ORF">HCX62_02695</name>
</gene>
<feature type="transmembrane region" description="Helical" evidence="1">
    <location>
        <begin position="40"/>
        <end position="57"/>
    </location>
</feature>
<name>A0A7X0ZYX6_9LIST</name>
<evidence type="ECO:0000313" key="3">
    <source>
        <dbReference type="Proteomes" id="UP000572016"/>
    </source>
</evidence>
<evidence type="ECO:0000313" key="2">
    <source>
        <dbReference type="EMBL" id="MBC2328953.1"/>
    </source>
</evidence>
<keyword evidence="1" id="KW-0812">Transmembrane</keyword>
<feature type="transmembrane region" description="Helical" evidence="1">
    <location>
        <begin position="12"/>
        <end position="34"/>
    </location>
</feature>
<reference evidence="2 3" key="1">
    <citation type="submission" date="2020-03" db="EMBL/GenBank/DDBJ databases">
        <title>Soil Listeria distribution.</title>
        <authorList>
            <person name="Liao J."/>
            <person name="Wiedmann M."/>
        </authorList>
    </citation>
    <scope>NUCLEOTIDE SEQUENCE [LARGE SCALE GENOMIC DNA]</scope>
    <source>
        <strain evidence="2 3">FSL L7-0020</strain>
    </source>
</reference>
<keyword evidence="1" id="KW-1133">Transmembrane helix</keyword>
<dbReference type="AlphaFoldDB" id="A0A7X0ZYX6"/>
<keyword evidence="1" id="KW-0472">Membrane</keyword>
<evidence type="ECO:0008006" key="4">
    <source>
        <dbReference type="Google" id="ProtNLM"/>
    </source>
</evidence>
<protein>
    <recommendedName>
        <fullName evidence="4">Isoleucine--tRNA ligase</fullName>
    </recommendedName>
</protein>
<comment type="caution">
    <text evidence="2">The sequence shown here is derived from an EMBL/GenBank/DDBJ whole genome shotgun (WGS) entry which is preliminary data.</text>
</comment>
<dbReference type="Proteomes" id="UP000572016">
    <property type="component" value="Unassembled WGS sequence"/>
</dbReference>
<sequence>MKKYRFSKNNLNLSTVILIVIFTCSLITFLVLAITLHMRWEFFAFLFAFATSSFFFLKRLFPGAFAVGEEAFYYKEKPYPYSEYIIECDAKLIRSTGASRALSYYRIVIINRDTRAEKLIRVYNATRRYNDGEKHLQEEMEELRDQINQYQV</sequence>
<proteinExistence type="predicted"/>
<organism evidence="2 3">
    <name type="scientific">Listeria swaminathanii</name>
    <dbReference type="NCBI Taxonomy" id="2713501"/>
    <lineage>
        <taxon>Bacteria</taxon>
        <taxon>Bacillati</taxon>
        <taxon>Bacillota</taxon>
        <taxon>Bacilli</taxon>
        <taxon>Bacillales</taxon>
        <taxon>Listeriaceae</taxon>
        <taxon>Listeria</taxon>
    </lineage>
</organism>
<accession>A0A7X0ZYX6</accession>
<dbReference type="EMBL" id="JAATOD010000001">
    <property type="protein sequence ID" value="MBC2328953.1"/>
    <property type="molecule type" value="Genomic_DNA"/>
</dbReference>